<keyword evidence="2" id="KW-1185">Reference proteome</keyword>
<name>A0ACB9DXL8_CICIN</name>
<organism evidence="1 2">
    <name type="scientific">Cichorium intybus</name>
    <name type="common">Chicory</name>
    <dbReference type="NCBI Taxonomy" id="13427"/>
    <lineage>
        <taxon>Eukaryota</taxon>
        <taxon>Viridiplantae</taxon>
        <taxon>Streptophyta</taxon>
        <taxon>Embryophyta</taxon>
        <taxon>Tracheophyta</taxon>
        <taxon>Spermatophyta</taxon>
        <taxon>Magnoliopsida</taxon>
        <taxon>eudicotyledons</taxon>
        <taxon>Gunneridae</taxon>
        <taxon>Pentapetalae</taxon>
        <taxon>asterids</taxon>
        <taxon>campanulids</taxon>
        <taxon>Asterales</taxon>
        <taxon>Asteraceae</taxon>
        <taxon>Cichorioideae</taxon>
        <taxon>Cichorieae</taxon>
        <taxon>Cichoriinae</taxon>
        <taxon>Cichorium</taxon>
    </lineage>
</organism>
<reference evidence="1 2" key="2">
    <citation type="journal article" date="2022" name="Mol. Ecol. Resour.">
        <title>The genomes of chicory, endive, great burdock and yacon provide insights into Asteraceae paleo-polyploidization history and plant inulin production.</title>
        <authorList>
            <person name="Fan W."/>
            <person name="Wang S."/>
            <person name="Wang H."/>
            <person name="Wang A."/>
            <person name="Jiang F."/>
            <person name="Liu H."/>
            <person name="Zhao H."/>
            <person name="Xu D."/>
            <person name="Zhang Y."/>
        </authorList>
    </citation>
    <scope>NUCLEOTIDE SEQUENCE [LARGE SCALE GENOMIC DNA]</scope>
    <source>
        <strain evidence="2">cv. Punajuju</strain>
        <tissue evidence="1">Leaves</tissue>
    </source>
</reference>
<comment type="caution">
    <text evidence="1">The sequence shown here is derived from an EMBL/GenBank/DDBJ whole genome shotgun (WGS) entry which is preliminary data.</text>
</comment>
<reference evidence="2" key="1">
    <citation type="journal article" date="2022" name="Mol. Ecol. Resour.">
        <title>The genomes of chicory, endive, great burdock and yacon provide insights into Asteraceae palaeo-polyploidization history and plant inulin production.</title>
        <authorList>
            <person name="Fan W."/>
            <person name="Wang S."/>
            <person name="Wang H."/>
            <person name="Wang A."/>
            <person name="Jiang F."/>
            <person name="Liu H."/>
            <person name="Zhao H."/>
            <person name="Xu D."/>
            <person name="Zhang Y."/>
        </authorList>
    </citation>
    <scope>NUCLEOTIDE SEQUENCE [LARGE SCALE GENOMIC DNA]</scope>
    <source>
        <strain evidence="2">cv. Punajuju</strain>
    </source>
</reference>
<protein>
    <submittedName>
        <fullName evidence="1">Uncharacterized protein</fullName>
    </submittedName>
</protein>
<accession>A0ACB9DXL8</accession>
<evidence type="ECO:0000313" key="1">
    <source>
        <dbReference type="EMBL" id="KAI3751206.1"/>
    </source>
</evidence>
<proteinExistence type="predicted"/>
<dbReference type="EMBL" id="CM042012">
    <property type="protein sequence ID" value="KAI3751206.1"/>
    <property type="molecule type" value="Genomic_DNA"/>
</dbReference>
<gene>
    <name evidence="1" type="ORF">L2E82_22254</name>
</gene>
<sequence>MMQTLEDMLELCITDLGGRQEDCPFRVESVDNNSFRTSFLMTRIMHSMEYRVARRFTRLKLGKSRWLDPRLWYKLKRKLDEYEKNLKMAKKHIKIGVSGPASSRRDAALTLGATRGEDSCVVESTEMISRESTIDKNGAVSQILKRQYRISRTWCGLLAMILLQEHGAAFWL</sequence>
<dbReference type="Proteomes" id="UP001055811">
    <property type="component" value="Linkage Group LG04"/>
</dbReference>
<evidence type="ECO:0000313" key="2">
    <source>
        <dbReference type="Proteomes" id="UP001055811"/>
    </source>
</evidence>